<dbReference type="PANTHER" id="PTHR34451">
    <property type="entry name" value="PHD FINGER FAMILY PROTEIN"/>
    <property type="match status" value="1"/>
</dbReference>
<dbReference type="AlphaFoldDB" id="A0A371E6K1"/>
<name>A0A371E6K1_MUCPR</name>
<evidence type="ECO:0000256" key="2">
    <source>
        <dbReference type="ARBA" id="ARBA00022771"/>
    </source>
</evidence>
<dbReference type="InterPro" id="IPR011011">
    <property type="entry name" value="Znf_FYVE_PHD"/>
</dbReference>
<reference evidence="5" key="1">
    <citation type="submission" date="2018-05" db="EMBL/GenBank/DDBJ databases">
        <title>Draft genome of Mucuna pruriens seed.</title>
        <authorList>
            <person name="Nnadi N.E."/>
            <person name="Vos R."/>
            <person name="Hasami M.H."/>
            <person name="Devisetty U.K."/>
            <person name="Aguiy J.C."/>
        </authorList>
    </citation>
    <scope>NUCLEOTIDE SEQUENCE [LARGE SCALE GENOMIC DNA]</scope>
    <source>
        <strain evidence="5">JCA_2017</strain>
    </source>
</reference>
<keyword evidence="3" id="KW-0862">Zinc</keyword>
<evidence type="ECO:0000259" key="4">
    <source>
        <dbReference type="SMART" id="SM00249"/>
    </source>
</evidence>
<keyword evidence="6" id="KW-1185">Reference proteome</keyword>
<keyword evidence="2" id="KW-0863">Zinc-finger</keyword>
<evidence type="ECO:0000313" key="6">
    <source>
        <dbReference type="Proteomes" id="UP000257109"/>
    </source>
</evidence>
<dbReference type="EMBL" id="QJKJ01016012">
    <property type="protein sequence ID" value="RDX61639.1"/>
    <property type="molecule type" value="Genomic_DNA"/>
</dbReference>
<organism evidence="5 6">
    <name type="scientific">Mucuna pruriens</name>
    <name type="common">Velvet bean</name>
    <name type="synonym">Dolichos pruriens</name>
    <dbReference type="NCBI Taxonomy" id="157652"/>
    <lineage>
        <taxon>Eukaryota</taxon>
        <taxon>Viridiplantae</taxon>
        <taxon>Streptophyta</taxon>
        <taxon>Embryophyta</taxon>
        <taxon>Tracheophyta</taxon>
        <taxon>Spermatophyta</taxon>
        <taxon>Magnoliopsida</taxon>
        <taxon>eudicotyledons</taxon>
        <taxon>Gunneridae</taxon>
        <taxon>Pentapetalae</taxon>
        <taxon>rosids</taxon>
        <taxon>fabids</taxon>
        <taxon>Fabales</taxon>
        <taxon>Fabaceae</taxon>
        <taxon>Papilionoideae</taxon>
        <taxon>50 kb inversion clade</taxon>
        <taxon>NPAAA clade</taxon>
        <taxon>indigoferoid/millettioid clade</taxon>
        <taxon>Phaseoleae</taxon>
        <taxon>Mucuna</taxon>
    </lineage>
</organism>
<proteinExistence type="predicted"/>
<dbReference type="InterPro" id="IPR019786">
    <property type="entry name" value="Zinc_finger_PHD-type_CS"/>
</dbReference>
<comment type="caution">
    <text evidence="5">The sequence shown here is derived from an EMBL/GenBank/DDBJ whole genome shotgun (WGS) entry which is preliminary data.</text>
</comment>
<dbReference type="PANTHER" id="PTHR34451:SF15">
    <property type="entry name" value="PHD-TYPE DOMAIN-CONTAINING PROTEIN"/>
    <property type="match status" value="1"/>
</dbReference>
<evidence type="ECO:0000256" key="1">
    <source>
        <dbReference type="ARBA" id="ARBA00022723"/>
    </source>
</evidence>
<dbReference type="STRING" id="157652.A0A371E6K1"/>
<evidence type="ECO:0000256" key="3">
    <source>
        <dbReference type="ARBA" id="ARBA00022833"/>
    </source>
</evidence>
<dbReference type="Proteomes" id="UP000257109">
    <property type="component" value="Unassembled WGS sequence"/>
</dbReference>
<evidence type="ECO:0000313" key="5">
    <source>
        <dbReference type="EMBL" id="RDX61639.1"/>
    </source>
</evidence>
<keyword evidence="1" id="KW-0479">Metal-binding</keyword>
<accession>A0A371E6K1</accession>
<dbReference type="InterPro" id="IPR001965">
    <property type="entry name" value="Znf_PHD"/>
</dbReference>
<dbReference type="OrthoDB" id="692041at2759"/>
<dbReference type="PROSITE" id="PS01359">
    <property type="entry name" value="ZF_PHD_1"/>
    <property type="match status" value="1"/>
</dbReference>
<feature type="non-terminal residue" evidence="5">
    <location>
        <position position="1"/>
    </location>
</feature>
<feature type="domain" description="Zinc finger PHD-type" evidence="4">
    <location>
        <begin position="49"/>
        <end position="103"/>
    </location>
</feature>
<dbReference type="SMART" id="SM00249">
    <property type="entry name" value="PHD"/>
    <property type="match status" value="1"/>
</dbReference>
<gene>
    <name evidence="5" type="ORF">CR513_60115</name>
</gene>
<dbReference type="GO" id="GO:0008270">
    <property type="term" value="F:zinc ion binding"/>
    <property type="evidence" value="ECO:0007669"/>
    <property type="project" value="UniProtKB-KW"/>
</dbReference>
<sequence length="315" mass="34704">MNLPPADILKGECGNCRSKERWLFHRLSIRGMDRRVCTSCVLRLHPSFFCPTCFELLDHPLPNNSSAAAHRFISCTKCSSLTHLDCLPSPPPPPNTFLCPPCSQPNFSFFPDSNTPIDKRHALVLLCASKVAAASVAKSLALARVKVERTVRDAALARKRARDALDSCSTLDRAKRLEEVSNSRNVCKKEDLNGFTGGPLPLPLPLPLPEPGKVKVSSEVLPLPRPLNNDAKLGNRERSSQGRVLDAFASAYPAVGFAGSRPYAKSTVENQQILRWHLIILLGEKGLEREFNLHECKDVRVNGVKVYSSGSWSDT</sequence>
<protein>
    <recommendedName>
        <fullName evidence="4">Zinc finger PHD-type domain-containing protein</fullName>
    </recommendedName>
</protein>
<dbReference type="SUPFAM" id="SSF57903">
    <property type="entry name" value="FYVE/PHD zinc finger"/>
    <property type="match status" value="1"/>
</dbReference>